<keyword evidence="2" id="KW-0732">Signal</keyword>
<dbReference type="EMBL" id="WBUI01000013">
    <property type="protein sequence ID" value="KAB2931561.1"/>
    <property type="molecule type" value="Genomic_DNA"/>
</dbReference>
<dbReference type="PROSITE" id="PS51257">
    <property type="entry name" value="PROKAR_LIPOPROTEIN"/>
    <property type="match status" value="1"/>
</dbReference>
<protein>
    <submittedName>
        <fullName evidence="4">DUF1566 domain-containing protein</fullName>
    </submittedName>
</protein>
<dbReference type="PANTHER" id="PTHR35812">
    <property type="entry name" value="LIPOPROTEIN"/>
    <property type="match status" value="1"/>
</dbReference>
<feature type="chain" id="PRO_5032506339" evidence="2">
    <location>
        <begin position="24"/>
        <end position="474"/>
    </location>
</feature>
<sequence length="474" mass="51533">MRRLLITAHPFILFLALSACMQAEKVSLDSSGLEGLLLNGITFNASAVAGGGNGGTTPPPAPTPPTLTATSPTASAAIDIQSYTTATFTLSEPLDSTVTPVVHIYIIRSGTPVELVGLNPTMNVAFNSIGIDPRWGIWPERVRLRFVVEKNSVKDQQGESPESDLSLEFTTTPFAGYRARIPYKDRVYTNHGGATPHYREPDAGLSWMPCVQGKTGADCSGGSATLYTFEQAQAACGALNVAPGYAGITFWRTPTVSELETLPDYGRKSPAISPTFPNTPSTFHWTSSSTGVDDGTAWAVNFDTGEVRRVSKANAYPVRCMYSAKAFHIDYINDLNTCSLGAAPENLCYNWDSNYFWPRYDRCPLGWNYNVALSKCESGTDTGTQDNMNSGCAWRDPMTSRTRLTTINELKYLMRRHRPSDPVALVDASDSIYWSAIRLAGDVNQAFAVDFATGEVILRPVTENHAGRCMLDAP</sequence>
<dbReference type="Pfam" id="PF07603">
    <property type="entry name" value="Lcl_C"/>
    <property type="match status" value="1"/>
</dbReference>
<evidence type="ECO:0000256" key="1">
    <source>
        <dbReference type="SAM" id="MobiDB-lite"/>
    </source>
</evidence>
<evidence type="ECO:0000313" key="5">
    <source>
        <dbReference type="Proteomes" id="UP000460298"/>
    </source>
</evidence>
<proteinExistence type="predicted"/>
<evidence type="ECO:0000259" key="3">
    <source>
        <dbReference type="Pfam" id="PF07603"/>
    </source>
</evidence>
<accession>A0A833H0G7</accession>
<organism evidence="4 5">
    <name type="scientific">Leptonema illini</name>
    <dbReference type="NCBI Taxonomy" id="183"/>
    <lineage>
        <taxon>Bacteria</taxon>
        <taxon>Pseudomonadati</taxon>
        <taxon>Spirochaetota</taxon>
        <taxon>Spirochaetia</taxon>
        <taxon>Leptospirales</taxon>
        <taxon>Leptospiraceae</taxon>
        <taxon>Leptonema</taxon>
    </lineage>
</organism>
<dbReference type="Proteomes" id="UP000460298">
    <property type="component" value="Unassembled WGS sequence"/>
</dbReference>
<feature type="domain" description="Lcl C-terminal" evidence="3">
    <location>
        <begin position="202"/>
        <end position="321"/>
    </location>
</feature>
<evidence type="ECO:0000313" key="4">
    <source>
        <dbReference type="EMBL" id="KAB2931561.1"/>
    </source>
</evidence>
<gene>
    <name evidence="4" type="ORF">F9K24_13260</name>
</gene>
<reference evidence="4 5" key="1">
    <citation type="submission" date="2019-10" db="EMBL/GenBank/DDBJ databases">
        <title>Extracellular Electron Transfer in a Candidatus Methanoperedens spp. Enrichment Culture.</title>
        <authorList>
            <person name="Berger S."/>
            <person name="Rangel Shaw D."/>
            <person name="Berben T."/>
            <person name="In 'T Zandt M."/>
            <person name="Frank J."/>
            <person name="Reimann J."/>
            <person name="Jetten M.S.M."/>
            <person name="Welte C.U."/>
        </authorList>
    </citation>
    <scope>NUCLEOTIDE SEQUENCE [LARGE SCALE GENOMIC DNA]</scope>
    <source>
        <strain evidence="4">SB12</strain>
    </source>
</reference>
<dbReference type="AlphaFoldDB" id="A0A833H0G7"/>
<comment type="caution">
    <text evidence="4">The sequence shown here is derived from an EMBL/GenBank/DDBJ whole genome shotgun (WGS) entry which is preliminary data.</text>
</comment>
<dbReference type="InterPro" id="IPR011460">
    <property type="entry name" value="Lcl_C"/>
</dbReference>
<evidence type="ECO:0000256" key="2">
    <source>
        <dbReference type="SAM" id="SignalP"/>
    </source>
</evidence>
<dbReference type="PANTHER" id="PTHR35812:SF1">
    <property type="entry name" value="LIPOPROTEIN"/>
    <property type="match status" value="1"/>
</dbReference>
<name>A0A833H0G7_9LEPT</name>
<feature type="signal peptide" evidence="2">
    <location>
        <begin position="1"/>
        <end position="23"/>
    </location>
</feature>
<feature type="region of interest" description="Disordered" evidence="1">
    <location>
        <begin position="50"/>
        <end position="71"/>
    </location>
</feature>